<dbReference type="Pfam" id="PF06099">
    <property type="entry name" value="Phenol_hyd_sub"/>
    <property type="match status" value="1"/>
</dbReference>
<dbReference type="eggNOG" id="ENOG50333VN">
    <property type="taxonomic scope" value="Bacteria"/>
</dbReference>
<dbReference type="Proteomes" id="UP000005019">
    <property type="component" value="Unassembled WGS sequence"/>
</dbReference>
<name>F5RH88_METUF</name>
<evidence type="ECO:0000313" key="2">
    <source>
        <dbReference type="Proteomes" id="UP000005019"/>
    </source>
</evidence>
<dbReference type="OrthoDB" id="8564678at2"/>
<dbReference type="EMBL" id="AFHG01000059">
    <property type="protein sequence ID" value="EGK69720.1"/>
    <property type="molecule type" value="Genomic_DNA"/>
</dbReference>
<keyword evidence="1" id="KW-0503">Monooxygenase</keyword>
<proteinExistence type="predicted"/>
<protein>
    <submittedName>
        <fullName evidence="1">Phenol 2-monooxygenase, assembly subunit LapK</fullName>
    </submittedName>
</protein>
<dbReference type="GO" id="GO:0004497">
    <property type="term" value="F:monooxygenase activity"/>
    <property type="evidence" value="ECO:0007669"/>
    <property type="project" value="UniProtKB-KW"/>
</dbReference>
<sequence>MASAFDPFRKYVRITAEREDGFVEFDFALGEPELFAEMMLTRAAFDEFCAAQDVVLLDGGAGQPPAVGARLNEVLNRGAR</sequence>
<dbReference type="AlphaFoldDB" id="F5RH88"/>
<dbReference type="InterPro" id="IPR010353">
    <property type="entry name" value="DmpK"/>
</dbReference>
<reference evidence="1 2" key="1">
    <citation type="journal article" date="2011" name="J. Bacteriol.">
        <title>Genome sequence of Methyloversatilis universalis FAM5T, a methylotrophic representative of the order Rhodocyclales.</title>
        <authorList>
            <person name="Kittichotirat W."/>
            <person name="Good N.M."/>
            <person name="Hall R."/>
            <person name="Bringel F."/>
            <person name="Lajus A."/>
            <person name="Medigue C."/>
            <person name="Smalley N.E."/>
            <person name="Beck D."/>
            <person name="Bumgarner R."/>
            <person name="Vuilleumier S."/>
            <person name="Kalyuzhnaya M.G."/>
        </authorList>
    </citation>
    <scope>NUCLEOTIDE SEQUENCE [LARGE SCALE GENOMIC DNA]</scope>
    <source>
        <strain evidence="2">ATCC BAA-1314 / JCM 13912 / FAM5</strain>
    </source>
</reference>
<evidence type="ECO:0000313" key="1">
    <source>
        <dbReference type="EMBL" id="EGK69720.1"/>
    </source>
</evidence>
<dbReference type="RefSeq" id="WP_008064249.1">
    <property type="nucleotide sequence ID" value="NZ_AFHG01000059.1"/>
</dbReference>
<gene>
    <name evidence="1" type="ORF">METUNv1_03683</name>
</gene>
<keyword evidence="1" id="KW-0560">Oxidoreductase</keyword>
<dbReference type="STRING" id="1000565.METUNv1_03683"/>
<keyword evidence="2" id="KW-1185">Reference proteome</keyword>
<comment type="caution">
    <text evidence="1">The sequence shown here is derived from an EMBL/GenBank/DDBJ whole genome shotgun (WGS) entry which is preliminary data.</text>
</comment>
<accession>F5RH88</accession>
<organism evidence="1 2">
    <name type="scientific">Methyloversatilis universalis (strain ATCC BAA-1314 / DSM 25237 / JCM 13912 / CCUG 52030 / FAM5)</name>
    <dbReference type="NCBI Taxonomy" id="1000565"/>
    <lineage>
        <taxon>Bacteria</taxon>
        <taxon>Pseudomonadati</taxon>
        <taxon>Pseudomonadota</taxon>
        <taxon>Betaproteobacteria</taxon>
        <taxon>Nitrosomonadales</taxon>
        <taxon>Sterolibacteriaceae</taxon>
        <taxon>Methyloversatilis</taxon>
    </lineage>
</organism>